<feature type="transmembrane region" description="Helical" evidence="1">
    <location>
        <begin position="24"/>
        <end position="45"/>
    </location>
</feature>
<sequence length="79" mass="8682">MAPPEEPVFFVAAELDPNLVTPGVVGFFATFFIAGMTVLLVFDLVRRIRRSRYREEVGILLDAEVAAGEAAEQDRQAAN</sequence>
<dbReference type="AlphaFoldDB" id="A0A7W3JS28"/>
<evidence type="ECO:0000313" key="2">
    <source>
        <dbReference type="EMBL" id="MBA8828102.1"/>
    </source>
</evidence>
<evidence type="ECO:0000313" key="3">
    <source>
        <dbReference type="Proteomes" id="UP000524237"/>
    </source>
</evidence>
<dbReference type="Proteomes" id="UP000524237">
    <property type="component" value="Unassembled WGS sequence"/>
</dbReference>
<dbReference type="RefSeq" id="WP_182483559.1">
    <property type="nucleotide sequence ID" value="NZ_JACGWU010000001.1"/>
</dbReference>
<keyword evidence="1" id="KW-0472">Membrane</keyword>
<comment type="caution">
    <text evidence="2">The sequence shown here is derived from an EMBL/GenBank/DDBJ whole genome shotgun (WGS) entry which is preliminary data.</text>
</comment>
<keyword evidence="1" id="KW-1133">Transmembrane helix</keyword>
<reference evidence="2 3" key="1">
    <citation type="submission" date="2020-07" db="EMBL/GenBank/DDBJ databases">
        <title>Sequencing the genomes of 1000 actinobacteria strains.</title>
        <authorList>
            <person name="Klenk H.-P."/>
        </authorList>
    </citation>
    <scope>NUCLEOTIDE SEQUENCE [LARGE SCALE GENOMIC DNA]</scope>
    <source>
        <strain evidence="2 3">DSM 23737</strain>
    </source>
</reference>
<protein>
    <submittedName>
        <fullName evidence="2">Uncharacterized protein</fullName>
    </submittedName>
</protein>
<keyword evidence="3" id="KW-1185">Reference proteome</keyword>
<gene>
    <name evidence="2" type="ORF">FB555_000173</name>
</gene>
<dbReference type="EMBL" id="JACGWU010000001">
    <property type="protein sequence ID" value="MBA8828102.1"/>
    <property type="molecule type" value="Genomic_DNA"/>
</dbReference>
<organism evidence="2 3">
    <name type="scientific">Alpinimonas psychrophila</name>
    <dbReference type="NCBI Taxonomy" id="748908"/>
    <lineage>
        <taxon>Bacteria</taxon>
        <taxon>Bacillati</taxon>
        <taxon>Actinomycetota</taxon>
        <taxon>Actinomycetes</taxon>
        <taxon>Micrococcales</taxon>
        <taxon>Microbacteriaceae</taxon>
        <taxon>Alpinimonas</taxon>
    </lineage>
</organism>
<evidence type="ECO:0000256" key="1">
    <source>
        <dbReference type="SAM" id="Phobius"/>
    </source>
</evidence>
<accession>A0A7W3JS28</accession>
<proteinExistence type="predicted"/>
<keyword evidence="1" id="KW-0812">Transmembrane</keyword>
<name>A0A7W3JS28_9MICO</name>